<dbReference type="PROSITE" id="PS51000">
    <property type="entry name" value="HTH_DEOR_2"/>
    <property type="match status" value="1"/>
</dbReference>
<dbReference type="EMBL" id="FQVI01000040">
    <property type="protein sequence ID" value="SHF54168.1"/>
    <property type="molecule type" value="Genomic_DNA"/>
</dbReference>
<gene>
    <name evidence="5" type="ORF">SAMN02745158_04154</name>
</gene>
<dbReference type="InterPro" id="IPR050313">
    <property type="entry name" value="Carb_Metab_HTH_regulators"/>
</dbReference>
<dbReference type="GO" id="GO:0003700">
    <property type="term" value="F:DNA-binding transcription factor activity"/>
    <property type="evidence" value="ECO:0007669"/>
    <property type="project" value="InterPro"/>
</dbReference>
<feature type="domain" description="HTH deoR-type" evidence="4">
    <location>
        <begin position="8"/>
        <end position="63"/>
    </location>
</feature>
<proteinExistence type="predicted"/>
<organism evidence="5 6">
    <name type="scientific">Lactonifactor longoviformis DSM 17459</name>
    <dbReference type="NCBI Taxonomy" id="1122155"/>
    <lineage>
        <taxon>Bacteria</taxon>
        <taxon>Bacillati</taxon>
        <taxon>Bacillota</taxon>
        <taxon>Clostridia</taxon>
        <taxon>Eubacteriales</taxon>
        <taxon>Clostridiaceae</taxon>
        <taxon>Lactonifactor</taxon>
    </lineage>
</organism>
<dbReference type="Gene3D" id="3.40.50.1360">
    <property type="match status" value="1"/>
</dbReference>
<dbReference type="SUPFAM" id="SSF46785">
    <property type="entry name" value="Winged helix' DNA-binding domain"/>
    <property type="match status" value="1"/>
</dbReference>
<dbReference type="InterPro" id="IPR018356">
    <property type="entry name" value="Tscrpt_reg_HTH_DeoR_CS"/>
</dbReference>
<dbReference type="GO" id="GO:0003677">
    <property type="term" value="F:DNA binding"/>
    <property type="evidence" value="ECO:0007669"/>
    <property type="project" value="UniProtKB-KW"/>
</dbReference>
<protein>
    <submittedName>
        <fullName evidence="5">Transcriptional regulator, DeoR family</fullName>
    </submittedName>
</protein>
<dbReference type="PANTHER" id="PTHR30363">
    <property type="entry name" value="HTH-TYPE TRANSCRIPTIONAL REGULATOR SRLR-RELATED"/>
    <property type="match status" value="1"/>
</dbReference>
<evidence type="ECO:0000256" key="3">
    <source>
        <dbReference type="ARBA" id="ARBA00023163"/>
    </source>
</evidence>
<sequence length="260" mass="28337">MNQSKNVIQERQRRLFDYITKHNSIKVSDASRMLQVSELTVRRDLAELEKKNLVQRFHGGAALNTPTADYDVVVEEKKILNEHIKNRIGKKAASLVQDGSTVFLNSGSTTLAVMKYLNSRSVRILTNNALAPSSVWSDNVELIMTGGECRSRSKSLVGSYALNVVNSIYGNACILGVNGISSTCGTTTSVYQETSINEAMVKRCNGPVIIAADGSKVGKSYNFISIPIQDIDILITDPSADPDELEKIAAKGIKVITVDI</sequence>
<keyword evidence="1" id="KW-0805">Transcription regulation</keyword>
<dbReference type="SMART" id="SM00420">
    <property type="entry name" value="HTH_DEOR"/>
    <property type="match status" value="1"/>
</dbReference>
<dbReference type="SMART" id="SM01134">
    <property type="entry name" value="DeoRC"/>
    <property type="match status" value="1"/>
</dbReference>
<reference evidence="5 6" key="1">
    <citation type="submission" date="2016-11" db="EMBL/GenBank/DDBJ databases">
        <authorList>
            <person name="Jaros S."/>
            <person name="Januszkiewicz K."/>
            <person name="Wedrychowicz H."/>
        </authorList>
    </citation>
    <scope>NUCLEOTIDE SEQUENCE [LARGE SCALE GENOMIC DNA]</scope>
    <source>
        <strain evidence="5 6">DSM 17459</strain>
    </source>
</reference>
<keyword evidence="3" id="KW-0804">Transcription</keyword>
<dbReference type="PROSITE" id="PS00894">
    <property type="entry name" value="HTH_DEOR_1"/>
    <property type="match status" value="1"/>
</dbReference>
<keyword evidence="6" id="KW-1185">Reference proteome</keyword>
<dbReference type="OrthoDB" id="9797223at2"/>
<evidence type="ECO:0000259" key="4">
    <source>
        <dbReference type="PROSITE" id="PS51000"/>
    </source>
</evidence>
<dbReference type="Pfam" id="PF00455">
    <property type="entry name" value="DeoRC"/>
    <property type="match status" value="1"/>
</dbReference>
<name>A0A1M5CHH4_9CLOT</name>
<evidence type="ECO:0000313" key="5">
    <source>
        <dbReference type="EMBL" id="SHF54168.1"/>
    </source>
</evidence>
<dbReference type="InterPro" id="IPR036388">
    <property type="entry name" value="WH-like_DNA-bd_sf"/>
</dbReference>
<evidence type="ECO:0000256" key="1">
    <source>
        <dbReference type="ARBA" id="ARBA00023015"/>
    </source>
</evidence>
<dbReference type="STRING" id="1122155.SAMN02745158_04154"/>
<dbReference type="SUPFAM" id="SSF100950">
    <property type="entry name" value="NagB/RpiA/CoA transferase-like"/>
    <property type="match status" value="1"/>
</dbReference>
<dbReference type="AlphaFoldDB" id="A0A1M5CHH4"/>
<evidence type="ECO:0000313" key="6">
    <source>
        <dbReference type="Proteomes" id="UP000184245"/>
    </source>
</evidence>
<dbReference type="InterPro" id="IPR037171">
    <property type="entry name" value="NagB/RpiA_transferase-like"/>
</dbReference>
<dbReference type="InterPro" id="IPR036390">
    <property type="entry name" value="WH_DNA-bd_sf"/>
</dbReference>
<dbReference type="InterPro" id="IPR001034">
    <property type="entry name" value="DeoR_HTH"/>
</dbReference>
<keyword evidence="2" id="KW-0238">DNA-binding</keyword>
<dbReference type="InterPro" id="IPR014036">
    <property type="entry name" value="DeoR-like_C"/>
</dbReference>
<dbReference type="RefSeq" id="WP_072854680.1">
    <property type="nucleotide sequence ID" value="NZ_FQVI01000040.1"/>
</dbReference>
<dbReference type="Proteomes" id="UP000184245">
    <property type="component" value="Unassembled WGS sequence"/>
</dbReference>
<dbReference type="Pfam" id="PF08220">
    <property type="entry name" value="HTH_DeoR"/>
    <property type="match status" value="1"/>
</dbReference>
<dbReference type="PANTHER" id="PTHR30363:SF44">
    <property type="entry name" value="AGA OPERON TRANSCRIPTIONAL REPRESSOR-RELATED"/>
    <property type="match status" value="1"/>
</dbReference>
<evidence type="ECO:0000256" key="2">
    <source>
        <dbReference type="ARBA" id="ARBA00023125"/>
    </source>
</evidence>
<dbReference type="Gene3D" id="1.10.10.10">
    <property type="entry name" value="Winged helix-like DNA-binding domain superfamily/Winged helix DNA-binding domain"/>
    <property type="match status" value="1"/>
</dbReference>
<dbReference type="PRINTS" id="PR00037">
    <property type="entry name" value="HTHLACR"/>
</dbReference>
<accession>A0A1M5CHH4</accession>